<feature type="transmembrane region" description="Helical" evidence="1">
    <location>
        <begin position="74"/>
        <end position="99"/>
    </location>
</feature>
<evidence type="ECO:0000313" key="3">
    <source>
        <dbReference type="Proteomes" id="UP000887577"/>
    </source>
</evidence>
<evidence type="ECO:0000256" key="2">
    <source>
        <dbReference type="SAM" id="SignalP"/>
    </source>
</evidence>
<keyword evidence="1" id="KW-0472">Membrane</keyword>
<dbReference type="AlphaFoldDB" id="A0A914YS13"/>
<organism evidence="3 4">
    <name type="scientific">Panagrolaimus superbus</name>
    <dbReference type="NCBI Taxonomy" id="310955"/>
    <lineage>
        <taxon>Eukaryota</taxon>
        <taxon>Metazoa</taxon>
        <taxon>Ecdysozoa</taxon>
        <taxon>Nematoda</taxon>
        <taxon>Chromadorea</taxon>
        <taxon>Rhabditida</taxon>
        <taxon>Tylenchina</taxon>
        <taxon>Panagrolaimomorpha</taxon>
        <taxon>Panagrolaimoidea</taxon>
        <taxon>Panagrolaimidae</taxon>
        <taxon>Panagrolaimus</taxon>
    </lineage>
</organism>
<keyword evidence="1" id="KW-1133">Transmembrane helix</keyword>
<keyword evidence="2" id="KW-0732">Signal</keyword>
<dbReference type="WBParaSite" id="PSU_v2.g280.t1">
    <property type="protein sequence ID" value="PSU_v2.g280.t1"/>
    <property type="gene ID" value="PSU_v2.g280"/>
</dbReference>
<proteinExistence type="predicted"/>
<keyword evidence="1" id="KW-0812">Transmembrane</keyword>
<evidence type="ECO:0000313" key="4">
    <source>
        <dbReference type="WBParaSite" id="PSU_v2.g280.t1"/>
    </source>
</evidence>
<dbReference type="Proteomes" id="UP000887577">
    <property type="component" value="Unplaced"/>
</dbReference>
<feature type="signal peptide" evidence="2">
    <location>
        <begin position="1"/>
        <end position="19"/>
    </location>
</feature>
<dbReference type="PANTHER" id="PTHR34149:SF2">
    <property type="entry name" value="PROTEIN CBG11905"/>
    <property type="match status" value="1"/>
</dbReference>
<evidence type="ECO:0000256" key="1">
    <source>
        <dbReference type="SAM" id="Phobius"/>
    </source>
</evidence>
<name>A0A914YS13_9BILA</name>
<accession>A0A914YS13</accession>
<keyword evidence="3" id="KW-1185">Reference proteome</keyword>
<dbReference type="PANTHER" id="PTHR34149">
    <property type="entry name" value="PROTEIN CBG11905-RELATED"/>
    <property type="match status" value="1"/>
</dbReference>
<dbReference type="Pfam" id="PF10853">
    <property type="entry name" value="DUF2650"/>
    <property type="match status" value="1"/>
</dbReference>
<dbReference type="InterPro" id="IPR022559">
    <property type="entry name" value="SUP-1-like"/>
</dbReference>
<protein>
    <submittedName>
        <fullName evidence="4">Uncharacterized protein</fullName>
    </submittedName>
</protein>
<sequence length="103" mass="11404">MLSPFSFAFTSIILALSKCEELKDKIDEATRLESGSKWCPVPLAGTQCPASGFAWHYKCCGDLNNECCFHLQNWAIVALVIVGILCLASFVLGIVRCLFCRRN</sequence>
<reference evidence="4" key="1">
    <citation type="submission" date="2022-11" db="UniProtKB">
        <authorList>
            <consortium name="WormBaseParasite"/>
        </authorList>
    </citation>
    <scope>IDENTIFICATION</scope>
</reference>
<feature type="chain" id="PRO_5037548137" evidence="2">
    <location>
        <begin position="20"/>
        <end position="103"/>
    </location>
</feature>